<gene>
    <name evidence="2" type="ORF">CCC_03178</name>
</gene>
<dbReference type="GO" id="GO:0046872">
    <property type="term" value="F:metal ion binding"/>
    <property type="evidence" value="ECO:0007669"/>
    <property type="project" value="InterPro"/>
</dbReference>
<comment type="caution">
    <text evidence="2">The sequence shown here is derived from an EMBL/GenBank/DDBJ whole genome shotgun (WGS) entry which is preliminary data.</text>
</comment>
<dbReference type="InterPro" id="IPR003759">
    <property type="entry name" value="Cbl-bd_cap"/>
</dbReference>
<feature type="domain" description="B12-binding" evidence="1">
    <location>
        <begin position="223"/>
        <end position="354"/>
    </location>
</feature>
<dbReference type="Gene3D" id="1.10.1240.10">
    <property type="entry name" value="Methionine synthase domain"/>
    <property type="match status" value="1"/>
</dbReference>
<dbReference type="PROSITE" id="PS51332">
    <property type="entry name" value="B12_BINDING"/>
    <property type="match status" value="1"/>
</dbReference>
<evidence type="ECO:0000313" key="3">
    <source>
        <dbReference type="Proteomes" id="UP000031971"/>
    </source>
</evidence>
<dbReference type="InterPro" id="IPR036724">
    <property type="entry name" value="Cobalamin-bd_sf"/>
</dbReference>
<dbReference type="EMBL" id="JXSL01000009">
    <property type="protein sequence ID" value="KIM00576.1"/>
    <property type="molecule type" value="Genomic_DNA"/>
</dbReference>
<reference evidence="2 3" key="1">
    <citation type="submission" date="2015-01" db="EMBL/GenBank/DDBJ databases">
        <title>Genome Sequence of Magnetospirillum magnetotacticum Strain MS-1.</title>
        <authorList>
            <person name="Marinov G.K."/>
            <person name="Smalley M.D."/>
            <person name="DeSalvo G."/>
        </authorList>
    </citation>
    <scope>NUCLEOTIDE SEQUENCE [LARGE SCALE GENOMIC DNA]</scope>
    <source>
        <strain evidence="2 3">MS-1</strain>
    </source>
</reference>
<accession>A0A0C2Z102</accession>
<sequence>MGLLFHDGFGVADHQTAEEVTALLYSRHPEWDVKFGPKGRKACADDVYNTLLYLATATATERYDLFREYLSWLRRLLAQINIAPRHLADMLVAMRDALAGRGMNPDSPELTFLDDGISDLASLGAETGSLPFAETHRADLASELFSLLHRGDRGTATTSVLNWAETLGVEGVYLDVIEPCLQEIGRRWHDNQLNVAEEHFMTASIQVVMARLYPLVFQASRIGRRLVAVCAEGELHEIGMRMVADLFDIGGWDTTFLGAGVPDTAVIRTIRDRGCDLLAISASLAINVPAVTRLVSALRLDPQCSHVKVMVGGRAFNQSPDLWRRTGADGWAGGGREALRTGNRLFEATAEPVS</sequence>
<dbReference type="Pfam" id="PF02607">
    <property type="entry name" value="B12-binding_2"/>
    <property type="match status" value="1"/>
</dbReference>
<dbReference type="RefSeq" id="WP_009869629.1">
    <property type="nucleotide sequence ID" value="NZ_JXSL01000009.1"/>
</dbReference>
<dbReference type="Gene3D" id="3.40.50.280">
    <property type="entry name" value="Cobalamin-binding domain"/>
    <property type="match status" value="1"/>
</dbReference>
<evidence type="ECO:0000313" key="2">
    <source>
        <dbReference type="EMBL" id="KIM00576.1"/>
    </source>
</evidence>
<keyword evidence="3" id="KW-1185">Reference proteome</keyword>
<evidence type="ECO:0000259" key="1">
    <source>
        <dbReference type="PROSITE" id="PS51332"/>
    </source>
</evidence>
<proteinExistence type="predicted"/>
<name>A0A0C2Z102_PARME</name>
<dbReference type="SUPFAM" id="SSF52242">
    <property type="entry name" value="Cobalamin (vitamin B12)-binding domain"/>
    <property type="match status" value="1"/>
</dbReference>
<dbReference type="GO" id="GO:0031419">
    <property type="term" value="F:cobalamin binding"/>
    <property type="evidence" value="ECO:0007669"/>
    <property type="project" value="InterPro"/>
</dbReference>
<dbReference type="Proteomes" id="UP000031971">
    <property type="component" value="Unassembled WGS sequence"/>
</dbReference>
<dbReference type="OrthoDB" id="5498228at2"/>
<protein>
    <submittedName>
        <fullName evidence="2">Putative cobalamin binding protein</fullName>
    </submittedName>
</protein>
<organism evidence="2 3">
    <name type="scientific">Paramagnetospirillum magnetotacticum MS-1</name>
    <dbReference type="NCBI Taxonomy" id="272627"/>
    <lineage>
        <taxon>Bacteria</taxon>
        <taxon>Pseudomonadati</taxon>
        <taxon>Pseudomonadota</taxon>
        <taxon>Alphaproteobacteria</taxon>
        <taxon>Rhodospirillales</taxon>
        <taxon>Magnetospirillaceae</taxon>
        <taxon>Paramagnetospirillum</taxon>
    </lineage>
</organism>
<dbReference type="AlphaFoldDB" id="A0A0C2Z102"/>
<dbReference type="Pfam" id="PF02310">
    <property type="entry name" value="B12-binding"/>
    <property type="match status" value="1"/>
</dbReference>
<dbReference type="InterPro" id="IPR006158">
    <property type="entry name" value="Cobalamin-bd"/>
</dbReference>
<dbReference type="InterPro" id="IPR036594">
    <property type="entry name" value="Meth_synthase_dom"/>
</dbReference>
<dbReference type="STRING" id="272627.CCC_03178"/>